<dbReference type="PANTHER" id="PTHR21053:SF2">
    <property type="entry name" value="TRANSCRIPTION ELONGATION FACTOR, MITOCHONDRIAL"/>
    <property type="match status" value="1"/>
</dbReference>
<dbReference type="Gene3D" id="1.10.150.280">
    <property type="entry name" value="AF1531-like domain"/>
    <property type="match status" value="1"/>
</dbReference>
<dbReference type="RefSeq" id="XP_014242974.1">
    <property type="nucleotide sequence ID" value="XM_014387488.2"/>
</dbReference>
<keyword evidence="2" id="KW-1185">Reference proteome</keyword>
<dbReference type="SUPFAM" id="SSF47781">
    <property type="entry name" value="RuvA domain 2-like"/>
    <property type="match status" value="1"/>
</dbReference>
<evidence type="ECO:0000313" key="1">
    <source>
        <dbReference type="EnsemblMetazoa" id="XP_014242974.1"/>
    </source>
</evidence>
<proteinExistence type="predicted"/>
<dbReference type="GO" id="GO:0030337">
    <property type="term" value="F:DNA polymerase processivity factor activity"/>
    <property type="evidence" value="ECO:0007669"/>
    <property type="project" value="TreeGrafter"/>
</dbReference>
<sequence>MFFSTPGSKRTVVFLARPPELTQQTRLSNLLPRETIGMMRAMWTRLPSVGGRHNRQVDRWPCIRGMGRWEGSYTKEEQQLILDKLNRLTDETRALIRGKQADMLSLYLKEKGPFNNLEELLNVPGIGPKMLRSLCSRMLETDKPVKKKTTKNKANIISPQISSKINTFVSINISRNAMSWSNIDSNKKYLLGWKLHEILFNEISTNSIYPAFTMAKTCEKEIPPADLYLFEDPGMYSTMYSKELNFHHFACILATLLCARQVESTRQINLVFIKPRIVERQFNTLVGSEKVSLYNIVDDMASQKVSNNYSLIYIDSNLYSYFKTINLYHKEHLSKSLLQGITFIDKVIKVPDIVEN</sequence>
<dbReference type="GO" id="GO:0042645">
    <property type="term" value="C:mitochondrial nucleoid"/>
    <property type="evidence" value="ECO:0007669"/>
    <property type="project" value="TreeGrafter"/>
</dbReference>
<reference evidence="1" key="1">
    <citation type="submission" date="2022-01" db="UniProtKB">
        <authorList>
            <consortium name="EnsemblMetazoa"/>
        </authorList>
    </citation>
    <scope>IDENTIFICATION</scope>
</reference>
<dbReference type="AlphaFoldDB" id="A0A8I6TC69"/>
<evidence type="ECO:0008006" key="3">
    <source>
        <dbReference type="Google" id="ProtNLM"/>
    </source>
</evidence>
<dbReference type="KEGG" id="clec:106663011"/>
<dbReference type="PANTHER" id="PTHR21053">
    <property type="entry name" value="TRANSCRIPTION ELONGATION FACTOR, MITOCHONDRIAL"/>
    <property type="match status" value="1"/>
</dbReference>
<organism evidence="1 2">
    <name type="scientific">Cimex lectularius</name>
    <name type="common">Bed bug</name>
    <name type="synonym">Acanthia lectularia</name>
    <dbReference type="NCBI Taxonomy" id="79782"/>
    <lineage>
        <taxon>Eukaryota</taxon>
        <taxon>Metazoa</taxon>
        <taxon>Ecdysozoa</taxon>
        <taxon>Arthropoda</taxon>
        <taxon>Hexapoda</taxon>
        <taxon>Insecta</taxon>
        <taxon>Pterygota</taxon>
        <taxon>Neoptera</taxon>
        <taxon>Paraneoptera</taxon>
        <taxon>Hemiptera</taxon>
        <taxon>Heteroptera</taxon>
        <taxon>Panheteroptera</taxon>
        <taxon>Cimicomorpha</taxon>
        <taxon>Cimicidae</taxon>
        <taxon>Cimex</taxon>
    </lineage>
</organism>
<name>A0A8I6TC69_CIMLE</name>
<dbReference type="Proteomes" id="UP000494040">
    <property type="component" value="Unassembled WGS sequence"/>
</dbReference>
<dbReference type="InterPro" id="IPR010994">
    <property type="entry name" value="RuvA_2-like"/>
</dbReference>
<dbReference type="GO" id="GO:0006392">
    <property type="term" value="P:transcription elongation by mitochondrial RNA polymerase"/>
    <property type="evidence" value="ECO:0007669"/>
    <property type="project" value="InterPro"/>
</dbReference>
<dbReference type="InterPro" id="IPR039150">
    <property type="entry name" value="TEFM"/>
</dbReference>
<dbReference type="GeneID" id="106663011"/>
<dbReference type="EnsemblMetazoa" id="XM_014387488.2">
    <property type="protein sequence ID" value="XP_014242974.1"/>
    <property type="gene ID" value="LOC106663011"/>
</dbReference>
<evidence type="ECO:0000313" key="2">
    <source>
        <dbReference type="Proteomes" id="UP000494040"/>
    </source>
</evidence>
<accession>A0A8I6TC69</accession>
<protein>
    <recommendedName>
        <fullName evidence="3">Transcription elongation factor, mitochondrial</fullName>
    </recommendedName>
</protein>
<dbReference type="OrthoDB" id="5949570at2759"/>